<protein>
    <submittedName>
        <fullName evidence="1">Uncharacterized protein</fullName>
    </submittedName>
</protein>
<evidence type="ECO:0000313" key="2">
    <source>
        <dbReference type="Proteomes" id="UP000607653"/>
    </source>
</evidence>
<sequence>MVCIQEGNEGEGWKRFAGKLQNYLFIIEKGKMVRQSSAADDKEMFSMTETKTKEMRIVIQSL</sequence>
<reference evidence="1 2" key="1">
    <citation type="journal article" date="2020" name="Mol. Biol. Evol.">
        <title>Distinct Expression and Methylation Patterns for Genes with Different Fates following a Single Whole-Genome Duplication in Flowering Plants.</title>
        <authorList>
            <person name="Shi T."/>
            <person name="Rahmani R.S."/>
            <person name="Gugger P.F."/>
            <person name="Wang M."/>
            <person name="Li H."/>
            <person name="Zhang Y."/>
            <person name="Li Z."/>
            <person name="Wang Q."/>
            <person name="Van de Peer Y."/>
            <person name="Marchal K."/>
            <person name="Chen J."/>
        </authorList>
    </citation>
    <scope>NUCLEOTIDE SEQUENCE [LARGE SCALE GENOMIC DNA]</scope>
    <source>
        <tissue evidence="1">Leaf</tissue>
    </source>
</reference>
<proteinExistence type="predicted"/>
<gene>
    <name evidence="1" type="ORF">HUJ06_025884</name>
</gene>
<name>A0A822XVQ1_NELNU</name>
<organism evidence="1 2">
    <name type="scientific">Nelumbo nucifera</name>
    <name type="common">Sacred lotus</name>
    <dbReference type="NCBI Taxonomy" id="4432"/>
    <lineage>
        <taxon>Eukaryota</taxon>
        <taxon>Viridiplantae</taxon>
        <taxon>Streptophyta</taxon>
        <taxon>Embryophyta</taxon>
        <taxon>Tracheophyta</taxon>
        <taxon>Spermatophyta</taxon>
        <taxon>Magnoliopsida</taxon>
        <taxon>Proteales</taxon>
        <taxon>Nelumbonaceae</taxon>
        <taxon>Nelumbo</taxon>
    </lineage>
</organism>
<dbReference type="EMBL" id="DUZY01000001">
    <property type="protein sequence ID" value="DAD24420.1"/>
    <property type="molecule type" value="Genomic_DNA"/>
</dbReference>
<accession>A0A822XVQ1</accession>
<comment type="caution">
    <text evidence="1">The sequence shown here is derived from an EMBL/GenBank/DDBJ whole genome shotgun (WGS) entry which is preliminary data.</text>
</comment>
<dbReference type="AlphaFoldDB" id="A0A822XVQ1"/>
<keyword evidence="2" id="KW-1185">Reference proteome</keyword>
<dbReference type="Proteomes" id="UP000607653">
    <property type="component" value="Unassembled WGS sequence"/>
</dbReference>
<evidence type="ECO:0000313" key="1">
    <source>
        <dbReference type="EMBL" id="DAD24420.1"/>
    </source>
</evidence>